<evidence type="ECO:0000259" key="1">
    <source>
        <dbReference type="Pfam" id="PF09346"/>
    </source>
</evidence>
<dbReference type="Proteomes" id="UP000647587">
    <property type="component" value="Unassembled WGS sequence"/>
</dbReference>
<evidence type="ECO:0000313" key="2">
    <source>
        <dbReference type="EMBL" id="GGK36492.1"/>
    </source>
</evidence>
<protein>
    <recommendedName>
        <fullName evidence="1">Knr4/Smi1-like domain-containing protein</fullName>
    </recommendedName>
</protein>
<name>A0ABQ2F2S3_9DEIO</name>
<accession>A0ABQ2F2S3</accession>
<dbReference type="InterPro" id="IPR018958">
    <property type="entry name" value="Knr4/Smi1-like_dom"/>
</dbReference>
<dbReference type="SUPFAM" id="SSF160631">
    <property type="entry name" value="SMI1/KNR4-like"/>
    <property type="match status" value="1"/>
</dbReference>
<feature type="domain" description="Knr4/Smi1-like" evidence="1">
    <location>
        <begin position="1"/>
        <end position="121"/>
    </location>
</feature>
<evidence type="ECO:0000313" key="3">
    <source>
        <dbReference type="Proteomes" id="UP000647587"/>
    </source>
</evidence>
<dbReference type="EMBL" id="BMPP01000016">
    <property type="protein sequence ID" value="GGK36492.1"/>
    <property type="molecule type" value="Genomic_DNA"/>
</dbReference>
<dbReference type="InterPro" id="IPR051873">
    <property type="entry name" value="KNR4/SMI1_regulator"/>
</dbReference>
<proteinExistence type="predicted"/>
<reference evidence="3" key="1">
    <citation type="journal article" date="2019" name="Int. J. Syst. Evol. Microbiol.">
        <title>The Global Catalogue of Microorganisms (GCM) 10K type strain sequencing project: providing services to taxonomists for standard genome sequencing and annotation.</title>
        <authorList>
            <consortium name="The Broad Institute Genomics Platform"/>
            <consortium name="The Broad Institute Genome Sequencing Center for Infectious Disease"/>
            <person name="Wu L."/>
            <person name="Ma J."/>
        </authorList>
    </citation>
    <scope>NUCLEOTIDE SEQUENCE [LARGE SCALE GENOMIC DNA]</scope>
    <source>
        <strain evidence="3">JCM 30331</strain>
    </source>
</reference>
<dbReference type="Pfam" id="PF09346">
    <property type="entry name" value="SMI1_KNR4"/>
    <property type="match status" value="1"/>
</dbReference>
<keyword evidence="3" id="KW-1185">Reference proteome</keyword>
<dbReference type="InterPro" id="IPR037883">
    <property type="entry name" value="Knr4/Smi1-like_sf"/>
</dbReference>
<gene>
    <name evidence="2" type="ORF">GCM10008955_32900</name>
</gene>
<dbReference type="PANTHER" id="PTHR47432">
    <property type="entry name" value="CELL WALL ASSEMBLY REGULATOR SMI1"/>
    <property type="match status" value="1"/>
</dbReference>
<organism evidence="2 3">
    <name type="scientific">Deinococcus malanensis</name>
    <dbReference type="NCBI Taxonomy" id="1706855"/>
    <lineage>
        <taxon>Bacteria</taxon>
        <taxon>Thermotogati</taxon>
        <taxon>Deinococcota</taxon>
        <taxon>Deinococci</taxon>
        <taxon>Deinococcales</taxon>
        <taxon>Deinococcaceae</taxon>
        <taxon>Deinococcus</taxon>
    </lineage>
</organism>
<comment type="caution">
    <text evidence="2">The sequence shown here is derived from an EMBL/GenBank/DDBJ whole genome shotgun (WGS) entry which is preliminary data.</text>
</comment>
<sequence>MGHSFPAQLRELYLRHDGEGDQLVPGTFLSLKFLSLQESLEVIQEFQENRAFVIVTEEELDPRLSAGYPHPGHLPVFSDTTGNYLGVDVDPGPLGKAGQVVLFGADFDDVQVVFDDLAACLLWAAELLSSERVTLKPDGRWPDVVVAGPRVHAVEALLDTV</sequence>
<dbReference type="PANTHER" id="PTHR47432:SF1">
    <property type="entry name" value="CELL WALL ASSEMBLY REGULATOR SMI1"/>
    <property type="match status" value="1"/>
</dbReference>